<proteinExistence type="predicted"/>
<protein>
    <submittedName>
        <fullName evidence="2">Endonuclease</fullName>
    </submittedName>
</protein>
<dbReference type="GO" id="GO:0004519">
    <property type="term" value="F:endonuclease activity"/>
    <property type="evidence" value="ECO:0007669"/>
    <property type="project" value="UniProtKB-KW"/>
</dbReference>
<sequence length="275" mass="31107">MKVAGMNITYRHFPFEHFLDSMTELGVDQIELWAGEPHFYVYRGGIGRLRSIRKNLKSRNMKVVCYTPEQCVYPFNLAASDQELRQKSVDYFVENVYAALELDANMMLVTSGIGSFHAAGEESWKYAADSLGQLSKVAEREGVTLALEPLTRFESNLITDVKGIQRMMDEIRSPSLHGMIDAVAMQLAGETPEDYFSTLPELCHFHLIDGDGSTDAHLALDDGALDWRGYLESLKRNGYQGTCTLEIMGFHYYQDPHDTVMHSIRKIRDLGFLSS</sequence>
<dbReference type="AlphaFoldDB" id="A0A1B2E8G4"/>
<keyword evidence="2" id="KW-0255">Endonuclease</keyword>
<evidence type="ECO:0000259" key="1">
    <source>
        <dbReference type="Pfam" id="PF01261"/>
    </source>
</evidence>
<name>A0A1B2E8G4_9BACL</name>
<dbReference type="InterPro" id="IPR036237">
    <property type="entry name" value="Xyl_isomerase-like_sf"/>
</dbReference>
<dbReference type="Pfam" id="PF01261">
    <property type="entry name" value="AP_endonuc_2"/>
    <property type="match status" value="1"/>
</dbReference>
<keyword evidence="2" id="KW-0540">Nuclease</keyword>
<dbReference type="RefSeq" id="WP_099480201.1">
    <property type="nucleotide sequence ID" value="NZ_CP016809.1"/>
</dbReference>
<dbReference type="Gene3D" id="3.20.20.150">
    <property type="entry name" value="Divalent-metal-dependent TIM barrel enzymes"/>
    <property type="match status" value="1"/>
</dbReference>
<dbReference type="InterPro" id="IPR013022">
    <property type="entry name" value="Xyl_isomerase-like_TIM-brl"/>
</dbReference>
<dbReference type="SUPFAM" id="SSF51658">
    <property type="entry name" value="Xylose isomerase-like"/>
    <property type="match status" value="1"/>
</dbReference>
<evidence type="ECO:0000313" key="2">
    <source>
        <dbReference type="EMBL" id="ANY76217.1"/>
    </source>
</evidence>
<reference evidence="2" key="1">
    <citation type="submission" date="2016-08" db="EMBL/GenBank/DDBJ databases">
        <title>Complete Genome Seqeunce of Paenibacillus sp. nov. IHBB 9852 from high altitute lake of Indian trans-Himalayas.</title>
        <authorList>
            <person name="Kiran S."/>
            <person name="Swarnkar M.K."/>
            <person name="Rana A."/>
            <person name="Tewari R."/>
            <person name="Gulati A."/>
        </authorList>
    </citation>
    <scope>NUCLEOTIDE SEQUENCE [LARGE SCALE GENOMIC DNA]</scope>
    <source>
        <strain evidence="2">IHBB 9852</strain>
    </source>
</reference>
<dbReference type="EMBL" id="CP016809">
    <property type="protein sequence ID" value="ANY76217.1"/>
    <property type="molecule type" value="Genomic_DNA"/>
</dbReference>
<organism evidence="2">
    <name type="scientific">Paenibacillus ihbetae</name>
    <dbReference type="NCBI Taxonomy" id="1870820"/>
    <lineage>
        <taxon>Bacteria</taxon>
        <taxon>Bacillati</taxon>
        <taxon>Bacillota</taxon>
        <taxon>Bacilli</taxon>
        <taxon>Bacillales</taxon>
        <taxon>Paenibacillaceae</taxon>
        <taxon>Paenibacillus</taxon>
    </lineage>
</organism>
<feature type="domain" description="Xylose isomerase-like TIM barrel" evidence="1">
    <location>
        <begin position="23"/>
        <end position="269"/>
    </location>
</feature>
<dbReference type="KEGG" id="pib:BBD41_28600"/>
<gene>
    <name evidence="2" type="ORF">BBD41_28600</name>
</gene>
<dbReference type="PANTHER" id="PTHR12110">
    <property type="entry name" value="HYDROXYPYRUVATE ISOMERASE"/>
    <property type="match status" value="1"/>
</dbReference>
<accession>A0A1B2E8G4</accession>
<keyword evidence="2" id="KW-0378">Hydrolase</keyword>
<dbReference type="InterPro" id="IPR050312">
    <property type="entry name" value="IolE/XylAMocC-like"/>
</dbReference>